<proteinExistence type="predicted"/>
<evidence type="ECO:0000313" key="3">
    <source>
        <dbReference type="EMBL" id="GMH51567.1"/>
    </source>
</evidence>
<keyword evidence="2" id="KW-0812">Transmembrane</keyword>
<feature type="transmembrane region" description="Helical" evidence="2">
    <location>
        <begin position="967"/>
        <end position="989"/>
    </location>
</feature>
<dbReference type="EMBL" id="BRXZ01004574">
    <property type="protein sequence ID" value="GMH51567.1"/>
    <property type="molecule type" value="Genomic_DNA"/>
</dbReference>
<evidence type="ECO:0000256" key="1">
    <source>
        <dbReference type="SAM" id="MobiDB-lite"/>
    </source>
</evidence>
<sequence length="1272" mass="141331">SYLLNGRIQNQVMHDFEFEETGESCVSMCSNDDCPEFRDTRVFASKQPFTPAVGAWGDGSVFDMFLYFNDQYGEHSIALYEPCTRTSSSFSTSSALSQFLYAPSDTSLYDNGYFDPTKTGDNWMTIRHDVSTDLYEYTDVVITCKGATSVSGCFTTRANAVVSCPFAQRLVAYNNDVGENERLTESGKIGFETLKDIAFVSSDRFLTLNENEVLEYNADGEFQGVFAEHADAYGTLTSLHVFTPTNSVDLHVAVSACFKESYNAPCKNSYVYVTTYVEGKDGGKVDLDGSEIIDANMFIRLSSVSLDNGLTLNAENGESISSMTEGATPDEILLTTSFWYDQVPEGETEATAYPGGRLVRVCVPNTPCSKAAVNRVQVNSALTAVVTLPSKGSILYVEKAASNGDWHTVRELPLDDADTSFPKIFSDSSPTSYRPTDIVVDDKLELVYIETPDLTRVFNYYGIFLKRFEGKIGYTTEPDQLALKPGIFSHLSTYETYTSDDDDAAPNTTVVAGETLTARVLLRDKYNELITEDLNEYEKSRFALTASGDISFDGNVYATQVAGKFMLNNSEPASTSLYGEIVLEKAGPWELTITEGTKVVQTVGTDTTLKVIPAETHPSSCSLNTLSTMVATAGESFEIEISVFDRFNNPTYDRDDEFVTWFTARDYNDHTLGMKMDRIYNDKGNITNSFNIVRKLEKAGDDRIHIATLHCLENAVAKNAAEGSCEDICAHLEGFNTHAPCLIECEAQKAVRLGECEINGSPVGVTIVAADVNPSKCEVNSIPSEFESHTAQEETIKVLVRVFDSFNNTVPGSADDKFALVVEGLIDPATMVNRYPKNSNITLIAAEGYEVDIKIPPKFVGTITYTLTYGDKSGPEIGDSPYTTEVTFEEAISNKTILVIVGGLISAVVFLYLLHRSCSKKLDNHDNATEFQEMATNVMAFGFDTLDHLTDWVNYINILRYTGDRTIYYILFLGTGLVSTCTSIIINFYQLNQLRRNRNIAPDDEMTSQMSSLELWARENNIDAEIKRRETEAKQIAEKRRENMKNNPDASSKKQRATMRLSISNPFTTRRGSSTDSPKAESAYDRLKTKRSNKNFAVKQGTILPTMSGTFKKGANSSEIETKLNDTRIELLKVLRERHEHAVDKFLTGRAKLRALIGLTVVICEDTPLLGLQFWDIVNGCDYEEYYSEASATEHFQECNRHYTSGSFDCEAKNGQSCVTDENMFAYTESADDGEIDLCTTFADKSKFMFLLGSIFMTTWLVGWKLKDVNEL</sequence>
<reference evidence="3" key="1">
    <citation type="submission" date="2022-07" db="EMBL/GenBank/DDBJ databases">
        <title>Genome analysis of Parmales, a sister group of diatoms, reveals the evolutionary specialization of diatoms from phago-mixotrophs to photoautotrophs.</title>
        <authorList>
            <person name="Ban H."/>
            <person name="Sato S."/>
            <person name="Yoshikawa S."/>
            <person name="Kazumasa Y."/>
            <person name="Nakamura Y."/>
            <person name="Ichinomiya M."/>
            <person name="Saitoh K."/>
            <person name="Sato N."/>
            <person name="Blanc-Mathieu R."/>
            <person name="Endo H."/>
            <person name="Kuwata A."/>
            <person name="Ogata H."/>
        </authorList>
    </citation>
    <scope>NUCLEOTIDE SEQUENCE</scope>
</reference>
<dbReference type="AlphaFoldDB" id="A0A9W6ZBT9"/>
<comment type="caution">
    <text evidence="3">The sequence shown here is derived from an EMBL/GenBank/DDBJ whole genome shotgun (WGS) entry which is preliminary data.</text>
</comment>
<evidence type="ECO:0000256" key="2">
    <source>
        <dbReference type="SAM" id="Phobius"/>
    </source>
</evidence>
<name>A0A9W6ZBT9_9STRA</name>
<feature type="non-terminal residue" evidence="3">
    <location>
        <position position="1272"/>
    </location>
</feature>
<keyword evidence="2" id="KW-0472">Membrane</keyword>
<dbReference type="Proteomes" id="UP001165082">
    <property type="component" value="Unassembled WGS sequence"/>
</dbReference>
<feature type="non-terminal residue" evidence="3">
    <location>
        <position position="1"/>
    </location>
</feature>
<organism evidence="3 4">
    <name type="scientific">Triparma retinervis</name>
    <dbReference type="NCBI Taxonomy" id="2557542"/>
    <lineage>
        <taxon>Eukaryota</taxon>
        <taxon>Sar</taxon>
        <taxon>Stramenopiles</taxon>
        <taxon>Ochrophyta</taxon>
        <taxon>Bolidophyceae</taxon>
        <taxon>Parmales</taxon>
        <taxon>Triparmaceae</taxon>
        <taxon>Triparma</taxon>
    </lineage>
</organism>
<keyword evidence="4" id="KW-1185">Reference proteome</keyword>
<feature type="region of interest" description="Disordered" evidence="1">
    <location>
        <begin position="1037"/>
        <end position="1086"/>
    </location>
</feature>
<feature type="transmembrane region" description="Helical" evidence="2">
    <location>
        <begin position="896"/>
        <end position="914"/>
    </location>
</feature>
<gene>
    <name evidence="3" type="ORF">TrRE_jg1402</name>
</gene>
<accession>A0A9W6ZBT9</accession>
<keyword evidence="2" id="KW-1133">Transmembrane helix</keyword>
<feature type="compositionally biased region" description="Polar residues" evidence="1">
    <location>
        <begin position="1061"/>
        <end position="1077"/>
    </location>
</feature>
<protein>
    <submittedName>
        <fullName evidence="3">Uncharacterized protein</fullName>
    </submittedName>
</protein>
<evidence type="ECO:0000313" key="4">
    <source>
        <dbReference type="Proteomes" id="UP001165082"/>
    </source>
</evidence>
<dbReference type="OrthoDB" id="10361686at2759"/>